<comment type="caution">
    <text evidence="1">The sequence shown here is derived from an EMBL/GenBank/DDBJ whole genome shotgun (WGS) entry which is preliminary data.</text>
</comment>
<dbReference type="Proteomes" id="UP000754710">
    <property type="component" value="Unassembled WGS sequence"/>
</dbReference>
<sequence>MNPATAGLKVLSLPFDHETTDVLIGSYLSQTAAHDDYQAALACGAYLHGAILVGRDLTGKVSVEQSDHMVREAAQGLGTLGFLTGLVAWPLIPFTTGFGAAMGGVLGEALHLLTETKVKGQAATVIPLGCAALILAYPRSSATAVEPVMTRAVIKAHGEASGHHVQALRGALAGAQQQMAATGP</sequence>
<gene>
    <name evidence="1" type="ORF">K1X13_18530</name>
</gene>
<proteinExistence type="predicted"/>
<dbReference type="EMBL" id="JAIEZQ010000003">
    <property type="protein sequence ID" value="MBY9076831.1"/>
    <property type="molecule type" value="Genomic_DNA"/>
</dbReference>
<dbReference type="RefSeq" id="WP_221026611.1">
    <property type="nucleotide sequence ID" value="NZ_JAIEZQ010000003.1"/>
</dbReference>
<organism evidence="1 2">
    <name type="scientific">Nocardioides jiangsuensis</name>
    <dbReference type="NCBI Taxonomy" id="2866161"/>
    <lineage>
        <taxon>Bacteria</taxon>
        <taxon>Bacillati</taxon>
        <taxon>Actinomycetota</taxon>
        <taxon>Actinomycetes</taxon>
        <taxon>Propionibacteriales</taxon>
        <taxon>Nocardioidaceae</taxon>
        <taxon>Nocardioides</taxon>
    </lineage>
</organism>
<protein>
    <recommendedName>
        <fullName evidence="3">DUF1269 domain-containing protein</fullName>
    </recommendedName>
</protein>
<accession>A0ABS7RP40</accession>
<keyword evidence="2" id="KW-1185">Reference proteome</keyword>
<evidence type="ECO:0000313" key="2">
    <source>
        <dbReference type="Proteomes" id="UP000754710"/>
    </source>
</evidence>
<evidence type="ECO:0008006" key="3">
    <source>
        <dbReference type="Google" id="ProtNLM"/>
    </source>
</evidence>
<evidence type="ECO:0000313" key="1">
    <source>
        <dbReference type="EMBL" id="MBY9076831.1"/>
    </source>
</evidence>
<reference evidence="1 2" key="1">
    <citation type="submission" date="2021-08" db="EMBL/GenBank/DDBJ databases">
        <title>Nocardioides bacterium WL0053 sp. nov., isolated from the sediment.</title>
        <authorList>
            <person name="Wang L."/>
            <person name="Zhang D."/>
            <person name="Zhang A."/>
        </authorList>
    </citation>
    <scope>NUCLEOTIDE SEQUENCE [LARGE SCALE GENOMIC DNA]</scope>
    <source>
        <strain evidence="1 2">WL0053</strain>
    </source>
</reference>
<name>A0ABS7RP40_9ACTN</name>